<organism evidence="5 6">
    <name type="scientific">Paenibacillus oryzae</name>
    <dbReference type="NCBI Taxonomy" id="1844972"/>
    <lineage>
        <taxon>Bacteria</taxon>
        <taxon>Bacillati</taxon>
        <taxon>Bacillota</taxon>
        <taxon>Bacilli</taxon>
        <taxon>Bacillales</taxon>
        <taxon>Paenibacillaceae</taxon>
        <taxon>Paenibacillus</taxon>
    </lineage>
</organism>
<dbReference type="HAMAP" id="MF_00245">
    <property type="entry name" value="UPF0122"/>
    <property type="match status" value="1"/>
</dbReference>
<dbReference type="Pfam" id="PF04297">
    <property type="entry name" value="UPF0122"/>
    <property type="match status" value="1"/>
</dbReference>
<evidence type="ECO:0000313" key="5">
    <source>
        <dbReference type="EMBL" id="OBR62860.1"/>
    </source>
</evidence>
<dbReference type="Proteomes" id="UP000092024">
    <property type="component" value="Unassembled WGS sequence"/>
</dbReference>
<evidence type="ECO:0000313" key="6">
    <source>
        <dbReference type="Proteomes" id="UP000092024"/>
    </source>
</evidence>
<dbReference type="EMBL" id="LYPA01000078">
    <property type="protein sequence ID" value="OBR62860.1"/>
    <property type="molecule type" value="Genomic_DNA"/>
</dbReference>
<dbReference type="InterPro" id="IPR013324">
    <property type="entry name" value="RNA_pol_sigma_r3/r4-like"/>
</dbReference>
<dbReference type="InterPro" id="IPR007394">
    <property type="entry name" value="UPF0122"/>
</dbReference>
<evidence type="ECO:0000256" key="3">
    <source>
        <dbReference type="HAMAP-Rule" id="MF_00245"/>
    </source>
</evidence>
<accession>A0A1A5YBT5</accession>
<evidence type="ECO:0000256" key="2">
    <source>
        <dbReference type="ARBA" id="ARBA00024764"/>
    </source>
</evidence>
<feature type="coiled-coil region" evidence="4">
    <location>
        <begin position="50"/>
        <end position="77"/>
    </location>
</feature>
<protein>
    <recommendedName>
        <fullName evidence="3">UPF0122 protein A7K91_15785</fullName>
    </recommendedName>
</protein>
<dbReference type="AlphaFoldDB" id="A0A1A5YBT5"/>
<dbReference type="PANTHER" id="PTHR40083:SF1">
    <property type="entry name" value="UPF0122 PROTEIN YLXM"/>
    <property type="match status" value="1"/>
</dbReference>
<evidence type="ECO:0000256" key="4">
    <source>
        <dbReference type="SAM" id="Coils"/>
    </source>
</evidence>
<comment type="similarity">
    <text evidence="1 3">Belongs to the UPF0122 family.</text>
</comment>
<sequence>MDALTRTTRINLLLDFYESLLTDKQRSMLIYYYHDDFSLGEIASELGVSRQAVYDNLKRAESALEHYESKLRLLARHERLQSFAERLEAGIASASMEKSDREMLLETIGGFRRAEGVAGPKSVE</sequence>
<proteinExistence type="inferred from homology"/>
<reference evidence="5 6" key="1">
    <citation type="submission" date="2016-05" db="EMBL/GenBank/DDBJ databases">
        <title>Paenibacillus oryzae. sp. nov., isolated from the rice root.</title>
        <authorList>
            <person name="Zhang J."/>
            <person name="Zhang X."/>
        </authorList>
    </citation>
    <scope>NUCLEOTIDE SEQUENCE [LARGE SCALE GENOMIC DNA]</scope>
    <source>
        <strain evidence="5 6">1DrF-4</strain>
    </source>
</reference>
<dbReference type="InterPro" id="IPR054831">
    <property type="entry name" value="UPF0122_fam_protein"/>
</dbReference>
<dbReference type="RefSeq" id="WP_068686973.1">
    <property type="nucleotide sequence ID" value="NZ_LYPA01000078.1"/>
</dbReference>
<gene>
    <name evidence="5" type="ORF">A7K91_15785</name>
</gene>
<comment type="function">
    <text evidence="2 3">Might take part in the signal recognition particle (SRP) pathway. This is inferred from the conservation of its genetic proximity to ftsY/ffh. May be a regulatory protein.</text>
</comment>
<keyword evidence="5" id="KW-0238">DNA-binding</keyword>
<dbReference type="SUPFAM" id="SSF88659">
    <property type="entry name" value="Sigma3 and sigma4 domains of RNA polymerase sigma factors"/>
    <property type="match status" value="1"/>
</dbReference>
<dbReference type="GO" id="GO:0003677">
    <property type="term" value="F:DNA binding"/>
    <property type="evidence" value="ECO:0007669"/>
    <property type="project" value="UniProtKB-KW"/>
</dbReference>
<dbReference type="PANTHER" id="PTHR40083">
    <property type="entry name" value="UPF0122 PROTEIN CBO2450/CLC_2298"/>
    <property type="match status" value="1"/>
</dbReference>
<dbReference type="NCBIfam" id="NF045758">
    <property type="entry name" value="YlxM"/>
    <property type="match status" value="1"/>
</dbReference>
<dbReference type="InterPro" id="IPR036388">
    <property type="entry name" value="WH-like_DNA-bd_sf"/>
</dbReference>
<dbReference type="STRING" id="1844972.A7K91_15785"/>
<keyword evidence="6" id="KW-1185">Reference proteome</keyword>
<dbReference type="Gene3D" id="1.10.10.10">
    <property type="entry name" value="Winged helix-like DNA-binding domain superfamily/Winged helix DNA-binding domain"/>
    <property type="match status" value="1"/>
</dbReference>
<keyword evidence="4" id="KW-0175">Coiled coil</keyword>
<evidence type="ECO:0000256" key="1">
    <source>
        <dbReference type="ARBA" id="ARBA00008720"/>
    </source>
</evidence>
<comment type="caution">
    <text evidence="5">The sequence shown here is derived from an EMBL/GenBank/DDBJ whole genome shotgun (WGS) entry which is preliminary data.</text>
</comment>
<dbReference type="OrthoDB" id="6392at2"/>
<name>A0A1A5YBT5_9BACL</name>